<dbReference type="GO" id="GO:0016787">
    <property type="term" value="F:hydrolase activity"/>
    <property type="evidence" value="ECO:0007669"/>
    <property type="project" value="UniProtKB-KW"/>
</dbReference>
<keyword evidence="6" id="KW-0378">Hydrolase</keyword>
<proteinExistence type="inferred from homology"/>
<dbReference type="EMBL" id="KF900624">
    <property type="protein sequence ID" value="AIF01538.1"/>
    <property type="molecule type" value="Genomic_DNA"/>
</dbReference>
<reference evidence="9" key="1">
    <citation type="journal article" date="2014" name="Genome Biol. Evol.">
        <title>Pangenome evidence for extensive interdomain horizontal transfer affecting lineage core and shell genes in uncultured planktonic thaumarchaeota and euryarchaeota.</title>
        <authorList>
            <person name="Deschamps P."/>
            <person name="Zivanovic Y."/>
            <person name="Moreira D."/>
            <person name="Rodriguez-Valera F."/>
            <person name="Lopez-Garcia P."/>
        </authorList>
    </citation>
    <scope>NUCLEOTIDE SEQUENCE</scope>
</reference>
<dbReference type="SUPFAM" id="SSF88723">
    <property type="entry name" value="PIN domain-like"/>
    <property type="match status" value="1"/>
</dbReference>
<evidence type="ECO:0000259" key="8">
    <source>
        <dbReference type="Pfam" id="PF17146"/>
    </source>
</evidence>
<dbReference type="GO" id="GO:0030490">
    <property type="term" value="P:maturation of SSU-rRNA"/>
    <property type="evidence" value="ECO:0007669"/>
    <property type="project" value="TreeGrafter"/>
</dbReference>
<name>A0A075GIX9_9ARCH</name>
<dbReference type="PANTHER" id="PTHR12814">
    <property type="entry name" value="RNA-BINDING PROTEIN NOB1"/>
    <property type="match status" value="1"/>
</dbReference>
<evidence type="ECO:0000313" key="9">
    <source>
        <dbReference type="EMBL" id="AIF01538.1"/>
    </source>
</evidence>
<dbReference type="AlphaFoldDB" id="A0A075GIX9"/>
<dbReference type="SUPFAM" id="SSF161187">
    <property type="entry name" value="YfgJ-like"/>
    <property type="match status" value="1"/>
</dbReference>
<dbReference type="GO" id="GO:0004521">
    <property type="term" value="F:RNA endonuclease activity"/>
    <property type="evidence" value="ECO:0007669"/>
    <property type="project" value="TreeGrafter"/>
</dbReference>
<dbReference type="FunFam" id="3.40.50.1010:FF:000020">
    <property type="entry name" value="20S-pre-rRNA D-site endonuclease NOB1"/>
    <property type="match status" value="1"/>
</dbReference>
<keyword evidence="5" id="KW-0479">Metal-binding</keyword>
<dbReference type="GO" id="GO:0030688">
    <property type="term" value="C:preribosome, small subunit precursor"/>
    <property type="evidence" value="ECO:0007669"/>
    <property type="project" value="TreeGrafter"/>
</dbReference>
<dbReference type="InterPro" id="IPR039907">
    <property type="entry name" value="NOB1"/>
</dbReference>
<dbReference type="Gene3D" id="3.40.50.1010">
    <property type="entry name" value="5'-nuclease"/>
    <property type="match status" value="1"/>
</dbReference>
<evidence type="ECO:0000256" key="3">
    <source>
        <dbReference type="ARBA" id="ARBA00022649"/>
    </source>
</evidence>
<keyword evidence="4" id="KW-0540">Nuclease</keyword>
<evidence type="ECO:0000256" key="2">
    <source>
        <dbReference type="ARBA" id="ARBA00021078"/>
    </source>
</evidence>
<evidence type="ECO:0000256" key="5">
    <source>
        <dbReference type="ARBA" id="ARBA00022723"/>
    </source>
</evidence>
<comment type="function">
    <text evidence="7">Toxic component of a type II toxin-antitoxin (TA) system. Processes pre-16S-rRNA at its 3' end (the D-site) to yield the mature 3' end.</text>
</comment>
<dbReference type="GO" id="GO:0005737">
    <property type="term" value="C:cytoplasm"/>
    <property type="evidence" value="ECO:0007669"/>
    <property type="project" value="UniProtKB-ARBA"/>
</dbReference>
<dbReference type="GO" id="GO:0046872">
    <property type="term" value="F:metal ion binding"/>
    <property type="evidence" value="ECO:0007669"/>
    <property type="project" value="UniProtKB-KW"/>
</dbReference>
<accession>A0A075GIX9</accession>
<dbReference type="InterPro" id="IPR033411">
    <property type="entry name" value="Ribonuclease_PIN"/>
</dbReference>
<evidence type="ECO:0000256" key="4">
    <source>
        <dbReference type="ARBA" id="ARBA00022722"/>
    </source>
</evidence>
<dbReference type="CDD" id="cd09876">
    <property type="entry name" value="PIN_Nob1-like"/>
    <property type="match status" value="1"/>
</dbReference>
<comment type="similarity">
    <text evidence="1">Belongs to the NOB1 family.</text>
</comment>
<organism evidence="9">
    <name type="scientific">uncultured marine thaumarchaeote KM3_149_F07</name>
    <dbReference type="NCBI Taxonomy" id="1456013"/>
    <lineage>
        <taxon>Archaea</taxon>
        <taxon>Nitrososphaerota</taxon>
        <taxon>environmental samples</taxon>
    </lineage>
</organism>
<dbReference type="PANTHER" id="PTHR12814:SF2">
    <property type="entry name" value="RNA-BINDING PROTEIN NOB1"/>
    <property type="match status" value="1"/>
</dbReference>
<sequence>MAFRVLDSSAFYAGIPFSSSEPNVTTSHVYNEIKHIKKDHDAVQILIETRRLKISDPEHKFIITVNDAAKKSGDLPNLSQEDVSIIALSLQLNAELITDDFAVSNVAKNLSIKVIPIMTSGIKKIVTWVYYCPGCKTDFSETTNCPNCGNRLKRKPGKINQAS</sequence>
<feature type="domain" description="Ribonuclease PIN" evidence="8">
    <location>
        <begin position="5"/>
        <end position="92"/>
    </location>
</feature>
<evidence type="ECO:0000256" key="7">
    <source>
        <dbReference type="ARBA" id="ARBA00045770"/>
    </source>
</evidence>
<dbReference type="Pfam" id="PF17146">
    <property type="entry name" value="PIN_6"/>
    <property type="match status" value="1"/>
</dbReference>
<dbReference type="InterPro" id="IPR029060">
    <property type="entry name" value="PIN-like_dom_sf"/>
</dbReference>
<evidence type="ECO:0000256" key="6">
    <source>
        <dbReference type="ARBA" id="ARBA00022801"/>
    </source>
</evidence>
<protein>
    <recommendedName>
        <fullName evidence="2">Endoribonuclease Nob1</fullName>
    </recommendedName>
</protein>
<keyword evidence="3" id="KW-1277">Toxin-antitoxin system</keyword>
<evidence type="ECO:0000256" key="1">
    <source>
        <dbReference type="ARBA" id="ARBA00005858"/>
    </source>
</evidence>